<organism evidence="1 2">
    <name type="scientific">Lentibacillus populi</name>
    <dbReference type="NCBI Taxonomy" id="1827502"/>
    <lineage>
        <taxon>Bacteria</taxon>
        <taxon>Bacillati</taxon>
        <taxon>Bacillota</taxon>
        <taxon>Bacilli</taxon>
        <taxon>Bacillales</taxon>
        <taxon>Bacillaceae</taxon>
        <taxon>Lentibacillus</taxon>
    </lineage>
</organism>
<dbReference type="EMBL" id="BMJD01000038">
    <property type="protein sequence ID" value="GGB54898.1"/>
    <property type="molecule type" value="Genomic_DNA"/>
</dbReference>
<evidence type="ECO:0000313" key="1">
    <source>
        <dbReference type="EMBL" id="GGB54898.1"/>
    </source>
</evidence>
<dbReference type="Proteomes" id="UP000621492">
    <property type="component" value="Unassembled WGS sequence"/>
</dbReference>
<keyword evidence="2" id="KW-1185">Reference proteome</keyword>
<dbReference type="AlphaFoldDB" id="A0A9W5TZY1"/>
<gene>
    <name evidence="1" type="ORF">GCM10011409_35630</name>
</gene>
<comment type="caution">
    <text evidence="1">The sequence shown here is derived from an EMBL/GenBank/DDBJ whole genome shotgun (WGS) entry which is preliminary data.</text>
</comment>
<sequence length="79" mass="9403">MATPIVIKRQISGRGKYNFNIKIIYKFLGAKKFNRGFEWEILQLLNEFLPVIIVRFLIYTHLNIAKLLLSRLFQNHLVK</sequence>
<accession>A0A9W5TZY1</accession>
<proteinExistence type="predicted"/>
<evidence type="ECO:0000313" key="2">
    <source>
        <dbReference type="Proteomes" id="UP000621492"/>
    </source>
</evidence>
<reference evidence="1" key="2">
    <citation type="submission" date="2020-09" db="EMBL/GenBank/DDBJ databases">
        <authorList>
            <person name="Sun Q."/>
            <person name="Zhou Y."/>
        </authorList>
    </citation>
    <scope>NUCLEOTIDE SEQUENCE</scope>
    <source>
        <strain evidence="1">CGMCC 1.15454</strain>
    </source>
</reference>
<protein>
    <submittedName>
        <fullName evidence="1">Uncharacterized protein</fullName>
    </submittedName>
</protein>
<name>A0A9W5TZY1_9BACI</name>
<reference evidence="1" key="1">
    <citation type="journal article" date="2014" name="Int. J. Syst. Evol. Microbiol.">
        <title>Complete genome sequence of Corynebacterium casei LMG S-19264T (=DSM 44701T), isolated from a smear-ripened cheese.</title>
        <authorList>
            <consortium name="US DOE Joint Genome Institute (JGI-PGF)"/>
            <person name="Walter F."/>
            <person name="Albersmeier A."/>
            <person name="Kalinowski J."/>
            <person name="Ruckert C."/>
        </authorList>
    </citation>
    <scope>NUCLEOTIDE SEQUENCE</scope>
    <source>
        <strain evidence="1">CGMCC 1.15454</strain>
    </source>
</reference>